<reference evidence="2 4" key="1">
    <citation type="submission" date="2016-01" db="EMBL/GenBank/DDBJ databases">
        <title>Draft Genome Sequences of Seven Thermophilic Sporeformers Isolated from Foods.</title>
        <authorList>
            <person name="Berendsen E.M."/>
            <person name="Wells-Bennik M.H."/>
            <person name="Krawcyk A.O."/>
            <person name="De Jong A."/>
            <person name="Holsappel S."/>
            <person name="Eijlander R.T."/>
            <person name="Kuipers O.P."/>
        </authorList>
    </citation>
    <scope>NUCLEOTIDE SEQUENCE [LARGE SCALE GENOMIC DNA]</scope>
    <source>
        <strain evidence="2 4">B4135</strain>
    </source>
</reference>
<evidence type="ECO:0000313" key="4">
    <source>
        <dbReference type="Proteomes" id="UP000075683"/>
    </source>
</evidence>
<dbReference type="EMBL" id="LQYT01000096">
    <property type="protein sequence ID" value="KYD12118.1"/>
    <property type="molecule type" value="Genomic_DNA"/>
</dbReference>
<name>A0A150LIG1_9BACI</name>
<accession>A0A150LIG1</accession>
<evidence type="ECO:0000259" key="1">
    <source>
        <dbReference type="Pfam" id="PF13453"/>
    </source>
</evidence>
<dbReference type="STRING" id="301148.B4135_3148"/>
<dbReference type="Proteomes" id="UP000075683">
    <property type="component" value="Unassembled WGS sequence"/>
</dbReference>
<dbReference type="RefSeq" id="WP_020155485.1">
    <property type="nucleotide sequence ID" value="NZ_LQYT01000096.1"/>
</dbReference>
<dbReference type="PATRIC" id="fig|301148.3.peg.982"/>
<evidence type="ECO:0000313" key="3">
    <source>
        <dbReference type="EMBL" id="REJ26880.1"/>
    </source>
</evidence>
<dbReference type="InterPro" id="IPR027392">
    <property type="entry name" value="TF_Znf"/>
</dbReference>
<dbReference type="EMBL" id="QEWE01000023">
    <property type="protein sequence ID" value="REJ26880.1"/>
    <property type="molecule type" value="Genomic_DNA"/>
</dbReference>
<dbReference type="Pfam" id="PF13453">
    <property type="entry name" value="Zn_ribbon_TFIIB"/>
    <property type="match status" value="1"/>
</dbReference>
<protein>
    <submittedName>
        <fullName evidence="3">Cytoplasmic protein</fullName>
    </submittedName>
</protein>
<evidence type="ECO:0000313" key="5">
    <source>
        <dbReference type="Proteomes" id="UP000257014"/>
    </source>
</evidence>
<comment type="caution">
    <text evidence="2">The sequence shown here is derived from an EMBL/GenBank/DDBJ whole genome shotgun (WGS) entry which is preliminary data.</text>
</comment>
<dbReference type="OrthoDB" id="9814037at2"/>
<proteinExistence type="predicted"/>
<dbReference type="Proteomes" id="UP000257014">
    <property type="component" value="Unassembled WGS sequence"/>
</dbReference>
<evidence type="ECO:0000313" key="2">
    <source>
        <dbReference type="EMBL" id="KYD12118.1"/>
    </source>
</evidence>
<dbReference type="AlphaFoldDB" id="A0A150LIG1"/>
<organism evidence="2 4">
    <name type="scientific">Caldibacillus debilis</name>
    <dbReference type="NCBI Taxonomy" id="301148"/>
    <lineage>
        <taxon>Bacteria</taxon>
        <taxon>Bacillati</taxon>
        <taxon>Bacillota</taxon>
        <taxon>Bacilli</taxon>
        <taxon>Bacillales</taxon>
        <taxon>Bacillaceae</taxon>
        <taxon>Caldibacillus</taxon>
    </lineage>
</organism>
<reference evidence="3 5" key="2">
    <citation type="submission" date="2018-03" db="EMBL/GenBank/DDBJ databases">
        <authorList>
            <person name="Keele B.F."/>
        </authorList>
    </citation>
    <scope>NUCLEOTIDE SEQUENCE [LARGE SCALE GENOMIC DNA]</scope>
    <source>
        <strain evidence="3">ZCTH4_d</strain>
    </source>
</reference>
<sequence length="107" mass="12850">MFCPVCDNVRMKEIEKNHVLIDICPNCKGIWLDRGELEKIIQGMQEDQKYFERHSKAYGDDDPDYVFRHGDDDWKHKGDAYYGKYGKHGHPKKKKKNFMFEIFEDLF</sequence>
<feature type="domain" description="Transcription factor zinc-finger" evidence="1">
    <location>
        <begin position="3"/>
        <end position="42"/>
    </location>
</feature>
<gene>
    <name evidence="2" type="ORF">B4135_3148</name>
    <name evidence="3" type="ORF">C6P37_12465</name>
</gene>